<comment type="caution">
    <text evidence="2">The sequence shown here is derived from an EMBL/GenBank/DDBJ whole genome shotgun (WGS) entry which is preliminary data.</text>
</comment>
<feature type="region of interest" description="Disordered" evidence="1">
    <location>
        <begin position="1"/>
        <end position="93"/>
    </location>
</feature>
<protein>
    <submittedName>
        <fullName evidence="2">Uncharacterized protein</fullName>
    </submittedName>
</protein>
<feature type="compositionally biased region" description="Basic residues" evidence="1">
    <location>
        <begin position="22"/>
        <end position="93"/>
    </location>
</feature>
<feature type="compositionally biased region" description="Polar residues" evidence="1">
    <location>
        <begin position="199"/>
        <end position="211"/>
    </location>
</feature>
<evidence type="ECO:0000256" key="1">
    <source>
        <dbReference type="SAM" id="MobiDB-lite"/>
    </source>
</evidence>
<feature type="region of interest" description="Disordered" evidence="1">
    <location>
        <begin position="145"/>
        <end position="211"/>
    </location>
</feature>
<sequence>MSSSSSSSSSSSGSDSKTSRSGSRKPMRRRSPSPHPHRRRSPSPHPHHHHGHCLFPSHHGHRLHPHPPPHHGHHRGHASPLHRHGSPKSLKKLHRKCLKGDLILHPAFYQRMTYLFAACGADPRNHSQQCCLHYIESEYPPGRLNHCRSLRSPSSGDRGRRRGRRGGVRVTDDGSRQPRGELSVKGDAHSAPETRDQGKTQIRTTVEGSEP</sequence>
<evidence type="ECO:0000313" key="2">
    <source>
        <dbReference type="EMBL" id="KAH7281050.1"/>
    </source>
</evidence>
<gene>
    <name evidence="2" type="ORF">KP509_36G027400</name>
</gene>
<dbReference type="EMBL" id="CM035441">
    <property type="protein sequence ID" value="KAH7281050.1"/>
    <property type="molecule type" value="Genomic_DNA"/>
</dbReference>
<feature type="compositionally biased region" description="Low complexity" evidence="1">
    <location>
        <begin position="1"/>
        <end position="21"/>
    </location>
</feature>
<proteinExistence type="predicted"/>
<reference evidence="2" key="1">
    <citation type="submission" date="2021-08" db="EMBL/GenBank/DDBJ databases">
        <title>WGS assembly of Ceratopteris richardii.</title>
        <authorList>
            <person name="Marchant D.B."/>
            <person name="Chen G."/>
            <person name="Jenkins J."/>
            <person name="Shu S."/>
            <person name="Leebens-Mack J."/>
            <person name="Grimwood J."/>
            <person name="Schmutz J."/>
            <person name="Soltis P."/>
            <person name="Soltis D."/>
            <person name="Chen Z.-H."/>
        </authorList>
    </citation>
    <scope>NUCLEOTIDE SEQUENCE</scope>
    <source>
        <strain evidence="2">Whitten #5841</strain>
        <tissue evidence="2">Leaf</tissue>
    </source>
</reference>
<dbReference type="AlphaFoldDB" id="A0A8T2QBP1"/>
<organism evidence="2 3">
    <name type="scientific">Ceratopteris richardii</name>
    <name type="common">Triangle waterfern</name>
    <dbReference type="NCBI Taxonomy" id="49495"/>
    <lineage>
        <taxon>Eukaryota</taxon>
        <taxon>Viridiplantae</taxon>
        <taxon>Streptophyta</taxon>
        <taxon>Embryophyta</taxon>
        <taxon>Tracheophyta</taxon>
        <taxon>Polypodiopsida</taxon>
        <taxon>Polypodiidae</taxon>
        <taxon>Polypodiales</taxon>
        <taxon>Pteridineae</taxon>
        <taxon>Pteridaceae</taxon>
        <taxon>Parkerioideae</taxon>
        <taxon>Ceratopteris</taxon>
    </lineage>
</organism>
<feature type="compositionally biased region" description="Basic and acidic residues" evidence="1">
    <location>
        <begin position="170"/>
        <end position="198"/>
    </location>
</feature>
<keyword evidence="3" id="KW-1185">Reference proteome</keyword>
<accession>A0A8T2QBP1</accession>
<name>A0A8T2QBP1_CERRI</name>
<dbReference type="Proteomes" id="UP000825935">
    <property type="component" value="Chromosome 36"/>
</dbReference>
<evidence type="ECO:0000313" key="3">
    <source>
        <dbReference type="Proteomes" id="UP000825935"/>
    </source>
</evidence>